<name>A0AAQ3MWS6_VIGMU</name>
<accession>A0AAQ3MWS6</accession>
<keyword evidence="1" id="KW-0812">Transmembrane</keyword>
<dbReference type="AlphaFoldDB" id="A0AAQ3MWS6"/>
<feature type="transmembrane region" description="Helical" evidence="1">
    <location>
        <begin position="58"/>
        <end position="76"/>
    </location>
</feature>
<evidence type="ECO:0000313" key="2">
    <source>
        <dbReference type="EMBL" id="WVY98511.1"/>
    </source>
</evidence>
<gene>
    <name evidence="2" type="ORF">V8G54_030662</name>
</gene>
<organism evidence="2 3">
    <name type="scientific">Vigna mungo</name>
    <name type="common">Black gram</name>
    <name type="synonym">Phaseolus mungo</name>
    <dbReference type="NCBI Taxonomy" id="3915"/>
    <lineage>
        <taxon>Eukaryota</taxon>
        <taxon>Viridiplantae</taxon>
        <taxon>Streptophyta</taxon>
        <taxon>Embryophyta</taxon>
        <taxon>Tracheophyta</taxon>
        <taxon>Spermatophyta</taxon>
        <taxon>Magnoliopsida</taxon>
        <taxon>eudicotyledons</taxon>
        <taxon>Gunneridae</taxon>
        <taxon>Pentapetalae</taxon>
        <taxon>rosids</taxon>
        <taxon>fabids</taxon>
        <taxon>Fabales</taxon>
        <taxon>Fabaceae</taxon>
        <taxon>Papilionoideae</taxon>
        <taxon>50 kb inversion clade</taxon>
        <taxon>NPAAA clade</taxon>
        <taxon>indigoferoid/millettioid clade</taxon>
        <taxon>Phaseoleae</taxon>
        <taxon>Vigna</taxon>
    </lineage>
</organism>
<evidence type="ECO:0000256" key="1">
    <source>
        <dbReference type="SAM" id="Phobius"/>
    </source>
</evidence>
<evidence type="ECO:0000313" key="3">
    <source>
        <dbReference type="Proteomes" id="UP001374535"/>
    </source>
</evidence>
<keyword evidence="1" id="KW-1133">Transmembrane helix</keyword>
<feature type="transmembrane region" description="Helical" evidence="1">
    <location>
        <begin position="82"/>
        <end position="102"/>
    </location>
</feature>
<proteinExistence type="predicted"/>
<reference evidence="2 3" key="1">
    <citation type="journal article" date="2023" name="Life. Sci Alliance">
        <title>Evolutionary insights into 3D genome organization and epigenetic landscape of Vigna mungo.</title>
        <authorList>
            <person name="Junaid A."/>
            <person name="Singh B."/>
            <person name="Bhatia S."/>
        </authorList>
    </citation>
    <scope>NUCLEOTIDE SEQUENCE [LARGE SCALE GENOMIC DNA]</scope>
    <source>
        <strain evidence="2">Urdbean</strain>
    </source>
</reference>
<sequence length="104" mass="12044">MATISLLQRKNHGRSILLWETSLAIREASTIMHACTLVKYMVYIEHNPLALEINKFDVTFLYSYVGVCFEYFVALSKEYMCMLHMHAITCNLISIFLICSCVRI</sequence>
<dbReference type="EMBL" id="CP144692">
    <property type="protein sequence ID" value="WVY98511.1"/>
    <property type="molecule type" value="Genomic_DNA"/>
</dbReference>
<keyword evidence="1" id="KW-0472">Membrane</keyword>
<dbReference type="Proteomes" id="UP001374535">
    <property type="component" value="Chromosome 9"/>
</dbReference>
<keyword evidence="3" id="KW-1185">Reference proteome</keyword>
<protein>
    <submittedName>
        <fullName evidence="2">Uncharacterized protein</fullName>
    </submittedName>
</protein>